<organism evidence="3 4">
    <name type="scientific">Pocillopora meandrina</name>
    <dbReference type="NCBI Taxonomy" id="46732"/>
    <lineage>
        <taxon>Eukaryota</taxon>
        <taxon>Metazoa</taxon>
        <taxon>Cnidaria</taxon>
        <taxon>Anthozoa</taxon>
        <taxon>Hexacorallia</taxon>
        <taxon>Scleractinia</taxon>
        <taxon>Astrocoeniina</taxon>
        <taxon>Pocilloporidae</taxon>
        <taxon>Pocillopora</taxon>
    </lineage>
</organism>
<name>A0AAU9W0T8_9CNID</name>
<protein>
    <submittedName>
        <fullName evidence="3">Uncharacterized protein</fullName>
    </submittedName>
</protein>
<reference evidence="3 4" key="1">
    <citation type="submission" date="2022-05" db="EMBL/GenBank/DDBJ databases">
        <authorList>
            <consortium name="Genoscope - CEA"/>
            <person name="William W."/>
        </authorList>
    </citation>
    <scope>NUCLEOTIDE SEQUENCE [LARGE SCALE GENOMIC DNA]</scope>
</reference>
<feature type="transmembrane region" description="Helical" evidence="2">
    <location>
        <begin position="281"/>
        <end position="301"/>
    </location>
</feature>
<sequence length="523" mass="58214">MCLLRFSHPSFLSSKAVLQHNSPVSIGSKSIISGRPSLCCFCASEEVIMVPRSLCITLNAIFAIVLLRFEYVLGTCIERDEQLQKYLTSSTSPFDNYFNISKAVYPSVDLPSLLIDITVKFLKTAGEKSDGSNNLSTILKTEFTWSMSCLYVSGGISLTSMNLFSLGAIYPNRRGSKLHITLPQFCNSSTVDIQEKMIYFLSTLQDVAVIPLVSDPRLNTVECVIPGHGKAPQFSGVKQLLHGVCWSLLVISLAMSTLSSQLITVKLRSWGDEKAYRSKTAATMLLSLLLFLGGLAYNLYICMSATKVGNKQDISYIWVFFGSILFVLFRRVFWCMYVHEGKCFSERNLTGGHGEMTTKNLFSGVVLYPAVFIVCHHLLWILLGMITEPFWGFTVLVAVIALCAVLFFSLSELHCAFPENLISCKNWKEKFIFFMSLFLILTVLSAFVLFVVVLFVVAQVFLSESLISTLIQNTLTFVVTVWFGYMNILKESNKGDKGGGNEGTAGEEEVALQEQSEIHLEIV</sequence>
<keyword evidence="2" id="KW-1133">Transmembrane helix</keyword>
<keyword evidence="2" id="KW-0812">Transmembrane</keyword>
<accession>A0AAU9W0T8</accession>
<feature type="transmembrane region" description="Helical" evidence="2">
    <location>
        <begin position="431"/>
        <end position="458"/>
    </location>
</feature>
<comment type="caution">
    <text evidence="3">The sequence shown here is derived from an EMBL/GenBank/DDBJ whole genome shotgun (WGS) entry which is preliminary data.</text>
</comment>
<evidence type="ECO:0000313" key="4">
    <source>
        <dbReference type="Proteomes" id="UP001159428"/>
    </source>
</evidence>
<proteinExistence type="predicted"/>
<feature type="transmembrane region" description="Helical" evidence="2">
    <location>
        <begin position="240"/>
        <end position="260"/>
    </location>
</feature>
<feature type="transmembrane region" description="Helical" evidence="2">
    <location>
        <begin position="389"/>
        <end position="410"/>
    </location>
</feature>
<feature type="transmembrane region" description="Helical" evidence="2">
    <location>
        <begin position="316"/>
        <end position="339"/>
    </location>
</feature>
<evidence type="ECO:0000313" key="3">
    <source>
        <dbReference type="EMBL" id="CAH3040191.1"/>
    </source>
</evidence>
<dbReference type="AlphaFoldDB" id="A0AAU9W0T8"/>
<evidence type="ECO:0000256" key="2">
    <source>
        <dbReference type="SAM" id="Phobius"/>
    </source>
</evidence>
<feature type="transmembrane region" description="Helical" evidence="2">
    <location>
        <begin position="470"/>
        <end position="488"/>
    </location>
</feature>
<feature type="region of interest" description="Disordered" evidence="1">
    <location>
        <begin position="495"/>
        <end position="523"/>
    </location>
</feature>
<dbReference type="EMBL" id="CALNXJ010000005">
    <property type="protein sequence ID" value="CAH3040191.1"/>
    <property type="molecule type" value="Genomic_DNA"/>
</dbReference>
<evidence type="ECO:0000256" key="1">
    <source>
        <dbReference type="SAM" id="MobiDB-lite"/>
    </source>
</evidence>
<keyword evidence="2" id="KW-0472">Membrane</keyword>
<gene>
    <name evidence="3" type="ORF">PMEA_00025809</name>
</gene>
<dbReference type="Proteomes" id="UP001159428">
    <property type="component" value="Unassembled WGS sequence"/>
</dbReference>
<feature type="transmembrane region" description="Helical" evidence="2">
    <location>
        <begin position="360"/>
        <end position="383"/>
    </location>
</feature>
<keyword evidence="4" id="KW-1185">Reference proteome</keyword>